<proteinExistence type="predicted"/>
<reference evidence="2" key="3">
    <citation type="submission" date="2022-06" db="UniProtKB">
        <authorList>
            <consortium name="EnsemblPlants"/>
        </authorList>
    </citation>
    <scope>IDENTIFICATION</scope>
</reference>
<organism evidence="2 3">
    <name type="scientific">Triticum urartu</name>
    <name type="common">Red wild einkorn</name>
    <name type="synonym">Crithodium urartu</name>
    <dbReference type="NCBI Taxonomy" id="4572"/>
    <lineage>
        <taxon>Eukaryota</taxon>
        <taxon>Viridiplantae</taxon>
        <taxon>Streptophyta</taxon>
        <taxon>Embryophyta</taxon>
        <taxon>Tracheophyta</taxon>
        <taxon>Spermatophyta</taxon>
        <taxon>Magnoliopsida</taxon>
        <taxon>Liliopsida</taxon>
        <taxon>Poales</taxon>
        <taxon>Poaceae</taxon>
        <taxon>BOP clade</taxon>
        <taxon>Pooideae</taxon>
        <taxon>Triticodae</taxon>
        <taxon>Triticeae</taxon>
        <taxon>Triticinae</taxon>
        <taxon>Triticum</taxon>
    </lineage>
</organism>
<evidence type="ECO:0000313" key="3">
    <source>
        <dbReference type="Proteomes" id="UP000015106"/>
    </source>
</evidence>
<dbReference type="AlphaFoldDB" id="A0A8R7QTM1"/>
<dbReference type="Proteomes" id="UP000015106">
    <property type="component" value="Chromosome 6"/>
</dbReference>
<reference evidence="3" key="1">
    <citation type="journal article" date="2013" name="Nature">
        <title>Draft genome of the wheat A-genome progenitor Triticum urartu.</title>
        <authorList>
            <person name="Ling H.Q."/>
            <person name="Zhao S."/>
            <person name="Liu D."/>
            <person name="Wang J."/>
            <person name="Sun H."/>
            <person name="Zhang C."/>
            <person name="Fan H."/>
            <person name="Li D."/>
            <person name="Dong L."/>
            <person name="Tao Y."/>
            <person name="Gao C."/>
            <person name="Wu H."/>
            <person name="Li Y."/>
            <person name="Cui Y."/>
            <person name="Guo X."/>
            <person name="Zheng S."/>
            <person name="Wang B."/>
            <person name="Yu K."/>
            <person name="Liang Q."/>
            <person name="Yang W."/>
            <person name="Lou X."/>
            <person name="Chen J."/>
            <person name="Feng M."/>
            <person name="Jian J."/>
            <person name="Zhang X."/>
            <person name="Luo G."/>
            <person name="Jiang Y."/>
            <person name="Liu J."/>
            <person name="Wang Z."/>
            <person name="Sha Y."/>
            <person name="Zhang B."/>
            <person name="Wu H."/>
            <person name="Tang D."/>
            <person name="Shen Q."/>
            <person name="Xue P."/>
            <person name="Zou S."/>
            <person name="Wang X."/>
            <person name="Liu X."/>
            <person name="Wang F."/>
            <person name="Yang Y."/>
            <person name="An X."/>
            <person name="Dong Z."/>
            <person name="Zhang K."/>
            <person name="Zhang X."/>
            <person name="Luo M.C."/>
            <person name="Dvorak J."/>
            <person name="Tong Y."/>
            <person name="Wang J."/>
            <person name="Yang H."/>
            <person name="Li Z."/>
            <person name="Wang D."/>
            <person name="Zhang A."/>
            <person name="Wang J."/>
        </authorList>
    </citation>
    <scope>NUCLEOTIDE SEQUENCE</scope>
    <source>
        <strain evidence="3">cv. G1812</strain>
    </source>
</reference>
<dbReference type="EnsemblPlants" id="TuG1812G0600002380.01.T01">
    <property type="protein sequence ID" value="TuG1812G0600002380.01.T01"/>
    <property type="gene ID" value="TuG1812G0600002380.01"/>
</dbReference>
<evidence type="ECO:0000313" key="2">
    <source>
        <dbReference type="EnsemblPlants" id="TuG1812G0600002380.01.T01"/>
    </source>
</evidence>
<keyword evidence="1" id="KW-1133">Transmembrane helix</keyword>
<keyword evidence="1" id="KW-0812">Transmembrane</keyword>
<name>A0A8R7QTM1_TRIUA</name>
<evidence type="ECO:0000256" key="1">
    <source>
        <dbReference type="SAM" id="Phobius"/>
    </source>
</evidence>
<dbReference type="Gramene" id="TuG1812G0600002380.01.T01">
    <property type="protein sequence ID" value="TuG1812G0600002380.01.T01"/>
    <property type="gene ID" value="TuG1812G0600002380.01"/>
</dbReference>
<keyword evidence="3" id="KW-1185">Reference proteome</keyword>
<reference evidence="2" key="2">
    <citation type="submission" date="2018-03" db="EMBL/GenBank/DDBJ databases">
        <title>The Triticum urartu genome reveals the dynamic nature of wheat genome evolution.</title>
        <authorList>
            <person name="Ling H."/>
            <person name="Ma B."/>
            <person name="Shi X."/>
            <person name="Liu H."/>
            <person name="Dong L."/>
            <person name="Sun H."/>
            <person name="Cao Y."/>
            <person name="Gao Q."/>
            <person name="Zheng S."/>
            <person name="Li Y."/>
            <person name="Yu Y."/>
            <person name="Du H."/>
            <person name="Qi M."/>
            <person name="Li Y."/>
            <person name="Yu H."/>
            <person name="Cui Y."/>
            <person name="Wang N."/>
            <person name="Chen C."/>
            <person name="Wu H."/>
            <person name="Zhao Y."/>
            <person name="Zhang J."/>
            <person name="Li Y."/>
            <person name="Zhou W."/>
            <person name="Zhang B."/>
            <person name="Hu W."/>
            <person name="Eijk M."/>
            <person name="Tang J."/>
            <person name="Witsenboer H."/>
            <person name="Zhao S."/>
            <person name="Li Z."/>
            <person name="Zhang A."/>
            <person name="Wang D."/>
            <person name="Liang C."/>
        </authorList>
    </citation>
    <scope>NUCLEOTIDE SEQUENCE [LARGE SCALE GENOMIC DNA]</scope>
    <source>
        <strain evidence="2">cv. G1812</strain>
    </source>
</reference>
<accession>A0A8R7QTM1</accession>
<feature type="transmembrane region" description="Helical" evidence="1">
    <location>
        <begin position="115"/>
        <end position="141"/>
    </location>
</feature>
<protein>
    <submittedName>
        <fullName evidence="2">Uncharacterized protein</fullName>
    </submittedName>
</protein>
<keyword evidence="1" id="KW-0472">Membrane</keyword>
<sequence>MSKLANPLGVRCSHQVLVSQPVAHHAEGPSQLGSEGNESIWIAHVRLPLQVGESTYHSETTTVRSLGWHYYHATVLASSSASMHQMVLPVDGFLCSGRHRLSCFLPSMPLVPRRCWLYIVGMMCFIVIDAMLQIFVLSFILPMYMLLSI</sequence>